<dbReference type="InterPro" id="IPR036873">
    <property type="entry name" value="Rhodanese-like_dom_sf"/>
</dbReference>
<gene>
    <name evidence="2" type="ORF">B5E75_07865</name>
</gene>
<reference evidence="2 3" key="1">
    <citation type="journal article" date="2018" name="BMC Genomics">
        <title>Whole genome sequencing and function prediction of 133 gut anaerobes isolated from chicken caecum in pure cultures.</title>
        <authorList>
            <person name="Medvecky M."/>
            <person name="Cejkova D."/>
            <person name="Polansky O."/>
            <person name="Karasova D."/>
            <person name="Kubasova T."/>
            <person name="Cizek A."/>
            <person name="Rychlik I."/>
        </authorList>
    </citation>
    <scope>NUCLEOTIDE SEQUENCE [LARGE SCALE GENOMIC DNA]</scope>
    <source>
        <strain evidence="2 3">An13</strain>
    </source>
</reference>
<evidence type="ECO:0000313" key="2">
    <source>
        <dbReference type="EMBL" id="OUQ34103.1"/>
    </source>
</evidence>
<dbReference type="SUPFAM" id="SSF52821">
    <property type="entry name" value="Rhodanese/Cell cycle control phosphatase"/>
    <property type="match status" value="1"/>
</dbReference>
<organism evidence="2 3">
    <name type="scientific">Massilimicrobiota timonensis</name>
    <dbReference type="NCBI Taxonomy" id="1776392"/>
    <lineage>
        <taxon>Bacteria</taxon>
        <taxon>Bacillati</taxon>
        <taxon>Bacillota</taxon>
        <taxon>Erysipelotrichia</taxon>
        <taxon>Erysipelotrichales</taxon>
        <taxon>Erysipelotrichaceae</taxon>
        <taxon>Massilimicrobiota</taxon>
    </lineage>
</organism>
<dbReference type="Proteomes" id="UP000195305">
    <property type="component" value="Unassembled WGS sequence"/>
</dbReference>
<name>A0A1Y4SZC0_9FIRM</name>
<dbReference type="InterPro" id="IPR001763">
    <property type="entry name" value="Rhodanese-like_dom"/>
</dbReference>
<evidence type="ECO:0000313" key="3">
    <source>
        <dbReference type="Proteomes" id="UP000195305"/>
    </source>
</evidence>
<dbReference type="Gene3D" id="3.40.250.10">
    <property type="entry name" value="Rhodanese-like domain"/>
    <property type="match status" value="1"/>
</dbReference>
<accession>A0A1Y4SZC0</accession>
<dbReference type="OrthoDB" id="1644495at2"/>
<dbReference type="RefSeq" id="WP_087358200.1">
    <property type="nucleotide sequence ID" value="NZ_AP031415.1"/>
</dbReference>
<sequence length="121" mass="14721">MFGFKKKEIIKSLDINEGYRRYLKHPEQITIICLDEIKDYDDLHIADAQCFPFRLLDKFKETYPDQNMKYYFYAVNKVFSEKACRKLMKQGYDVYDLGSFMNYREKTEGLLSSRKNRRRKK</sequence>
<dbReference type="PROSITE" id="PS50206">
    <property type="entry name" value="RHODANESE_3"/>
    <property type="match status" value="1"/>
</dbReference>
<evidence type="ECO:0000259" key="1">
    <source>
        <dbReference type="PROSITE" id="PS50206"/>
    </source>
</evidence>
<dbReference type="EMBL" id="NFLJ01000020">
    <property type="protein sequence ID" value="OUQ34103.1"/>
    <property type="molecule type" value="Genomic_DNA"/>
</dbReference>
<feature type="domain" description="Rhodanese" evidence="1">
    <location>
        <begin position="35"/>
        <end position="112"/>
    </location>
</feature>
<protein>
    <recommendedName>
        <fullName evidence="1">Rhodanese domain-containing protein</fullName>
    </recommendedName>
</protein>
<keyword evidence="3" id="KW-1185">Reference proteome</keyword>
<proteinExistence type="predicted"/>
<comment type="caution">
    <text evidence="2">The sequence shown here is derived from an EMBL/GenBank/DDBJ whole genome shotgun (WGS) entry which is preliminary data.</text>
</comment>
<dbReference type="AlphaFoldDB" id="A0A1Y4SZC0"/>